<dbReference type="AlphaFoldDB" id="A0A9W9C1R4"/>
<reference evidence="2" key="1">
    <citation type="submission" date="2022-10" db="EMBL/GenBank/DDBJ databases">
        <title>Tapping the CABI collections for fungal endophytes: first genome assemblies for Collariella, Neodidymelliopsis, Ascochyta clinopodiicola, Didymella pomorum, Didymosphaeria variabile, Neocosmospora piperis and Neocucurbitaria cava.</title>
        <authorList>
            <person name="Hill R."/>
        </authorList>
    </citation>
    <scope>NUCLEOTIDE SEQUENCE</scope>
    <source>
        <strain evidence="2">IMI 360193</strain>
    </source>
</reference>
<protein>
    <submittedName>
        <fullName evidence="2">Uncharacterized protein</fullName>
    </submittedName>
</protein>
<evidence type="ECO:0000313" key="2">
    <source>
        <dbReference type="EMBL" id="KAJ4337610.1"/>
    </source>
</evidence>
<keyword evidence="3" id="KW-1185">Reference proteome</keyword>
<feature type="compositionally biased region" description="Pro residues" evidence="1">
    <location>
        <begin position="57"/>
        <end position="74"/>
    </location>
</feature>
<feature type="compositionally biased region" description="Basic residues" evidence="1">
    <location>
        <begin position="41"/>
        <end position="53"/>
    </location>
</feature>
<feature type="compositionally biased region" description="Low complexity" evidence="1">
    <location>
        <begin position="170"/>
        <end position="205"/>
    </location>
</feature>
<evidence type="ECO:0000313" key="3">
    <source>
        <dbReference type="Proteomes" id="UP001140562"/>
    </source>
</evidence>
<feature type="compositionally biased region" description="Polar residues" evidence="1">
    <location>
        <begin position="213"/>
        <end position="224"/>
    </location>
</feature>
<accession>A0A9W9C1R4</accession>
<feature type="region of interest" description="Disordered" evidence="1">
    <location>
        <begin position="1"/>
        <end position="245"/>
    </location>
</feature>
<dbReference type="Proteomes" id="UP001140562">
    <property type="component" value="Unassembled WGS sequence"/>
</dbReference>
<dbReference type="EMBL" id="JAPEUV010000037">
    <property type="protein sequence ID" value="KAJ4337610.1"/>
    <property type="molecule type" value="Genomic_DNA"/>
</dbReference>
<organism evidence="2 3">
    <name type="scientific">Didymella glomerata</name>
    <dbReference type="NCBI Taxonomy" id="749621"/>
    <lineage>
        <taxon>Eukaryota</taxon>
        <taxon>Fungi</taxon>
        <taxon>Dikarya</taxon>
        <taxon>Ascomycota</taxon>
        <taxon>Pezizomycotina</taxon>
        <taxon>Dothideomycetes</taxon>
        <taxon>Pleosporomycetidae</taxon>
        <taxon>Pleosporales</taxon>
        <taxon>Pleosporineae</taxon>
        <taxon>Didymellaceae</taxon>
        <taxon>Didymella</taxon>
    </lineage>
</organism>
<comment type="caution">
    <text evidence="2">The sequence shown here is derived from an EMBL/GenBank/DDBJ whole genome shotgun (WGS) entry which is preliminary data.</text>
</comment>
<evidence type="ECO:0000256" key="1">
    <source>
        <dbReference type="SAM" id="MobiDB-lite"/>
    </source>
</evidence>
<name>A0A9W9C1R4_9PLEO</name>
<sequence length="415" mass="45712">MNRLRTKTSRFFTNSPTQDEKVAMTPTDSEADFDAGIERSLKKRPSRFFRKQNYKPLPSPPYIDPSEGPPPPLPKDCVRVERAGAPVVAETASKETDKPLPSRPASCVSASSELRVNPDKESHRTARKNKQADPTLKKRPSFASLRKSGSRIFRSNSGGHDAPPPPVPQIPIDTPTPKLPRPLLRPAESNRSSRSSQSSKARVTSISRPIPSVQLQLRPDSNSMYKRPCAKPNGPPPPRPARPGSVDEDLVIMARDSVARTMVHTPNRARTLTASTVSSAWSPTLSRVGSEEAYSRLGLPSGHSSLSSPRSTVFDAPLAANFPMDPNMPLPFRDSDGSVLGYGRFSAYVKARQGYGSGGYEDRVEDSDRDLGPVEMYCESRCADWTLEKRVSGKLGERGMLFRDRWGGWYLVNDI</sequence>
<dbReference type="OrthoDB" id="3785477at2759"/>
<gene>
    <name evidence="2" type="ORF">N0V87_004566</name>
</gene>
<proteinExistence type="predicted"/>